<sequence>MQALGFQCRWCDHSFSSKSRCAVHEQKDHEADFNAAIPGPAKGHTLWTLKELCILVQQEFYLPPSTRNFSPVQVAEVHQKGLYLDLKFESTKSQCKCASLARGAELCQEMSQTTSGLDPQEIIEEYLDDPHGMACTISLEEVQSADISGQRAPGPDGVPVQIWKKVPSGSKWLLQVRAVLIPKNEVPQSPADFRPISIASIILRQYHKILAQRIQVGMAIAPEQSVFLNSDGLAKNLSFMSQSLSLATSQLRYVYAAVLDIKKAFDTVQYVPLLNILRSHGAPYQLVRYIHKIYALDTMSIQLPGDLVLVASSHSGLQSNLDTLVRGLATVGLDISPEKSHLLSLVAVGKTRKIKFPTEGTFKLGDKYPTPLGITECWKYSGISFTARDVKAFRKEIEEPLRWIYEAPLKKFQRMEIVRIFLIRSSTPVWILTCLRNVSKSEYPPARSLVECPCFSRKAEWDERVAVVDGNFLDSNLKVKNFWKAKLLDSVDERDSFSCEDDSG</sequence>
<comment type="caution">
    <text evidence="3">The sequence shown here is derived from an EMBL/GenBank/DDBJ whole genome shotgun (WGS) entry which is preliminary data.</text>
</comment>
<dbReference type="PROSITE" id="PS00028">
    <property type="entry name" value="ZINC_FINGER_C2H2_1"/>
    <property type="match status" value="1"/>
</dbReference>
<keyword evidence="1" id="KW-0479">Metal-binding</keyword>
<gene>
    <name evidence="3" type="ORF">PR048_011684</name>
</gene>
<keyword evidence="1" id="KW-0863">Zinc-finger</keyword>
<dbReference type="PANTHER" id="PTHR19446">
    <property type="entry name" value="REVERSE TRANSCRIPTASES"/>
    <property type="match status" value="1"/>
</dbReference>
<name>A0ABQ9HN11_9NEOP</name>
<keyword evidence="1" id="KW-0862">Zinc</keyword>
<dbReference type="InterPro" id="IPR000477">
    <property type="entry name" value="RT_dom"/>
</dbReference>
<organism evidence="3 4">
    <name type="scientific">Dryococelus australis</name>
    <dbReference type="NCBI Taxonomy" id="614101"/>
    <lineage>
        <taxon>Eukaryota</taxon>
        <taxon>Metazoa</taxon>
        <taxon>Ecdysozoa</taxon>
        <taxon>Arthropoda</taxon>
        <taxon>Hexapoda</taxon>
        <taxon>Insecta</taxon>
        <taxon>Pterygota</taxon>
        <taxon>Neoptera</taxon>
        <taxon>Polyneoptera</taxon>
        <taxon>Phasmatodea</taxon>
        <taxon>Verophasmatodea</taxon>
        <taxon>Anareolatae</taxon>
        <taxon>Phasmatidae</taxon>
        <taxon>Eurycanthinae</taxon>
        <taxon>Dryococelus</taxon>
    </lineage>
</organism>
<dbReference type="EMBL" id="JARBHB010000004">
    <property type="protein sequence ID" value="KAJ8885486.1"/>
    <property type="molecule type" value="Genomic_DNA"/>
</dbReference>
<dbReference type="Pfam" id="PF00078">
    <property type="entry name" value="RVT_1"/>
    <property type="match status" value="1"/>
</dbReference>
<dbReference type="PROSITE" id="PS50157">
    <property type="entry name" value="ZINC_FINGER_C2H2_2"/>
    <property type="match status" value="1"/>
</dbReference>
<protein>
    <recommendedName>
        <fullName evidence="2">C2H2-type domain-containing protein</fullName>
    </recommendedName>
</protein>
<evidence type="ECO:0000313" key="4">
    <source>
        <dbReference type="Proteomes" id="UP001159363"/>
    </source>
</evidence>
<reference evidence="3 4" key="1">
    <citation type="submission" date="2023-02" db="EMBL/GenBank/DDBJ databases">
        <title>LHISI_Scaffold_Assembly.</title>
        <authorList>
            <person name="Stuart O.P."/>
            <person name="Cleave R."/>
            <person name="Magrath M.J.L."/>
            <person name="Mikheyev A.S."/>
        </authorList>
    </citation>
    <scope>NUCLEOTIDE SEQUENCE [LARGE SCALE GENOMIC DNA]</scope>
    <source>
        <strain evidence="3">Daus_M_001</strain>
        <tissue evidence="3">Leg muscle</tissue>
    </source>
</reference>
<dbReference type="InterPro" id="IPR013087">
    <property type="entry name" value="Znf_C2H2_type"/>
</dbReference>
<feature type="domain" description="C2H2-type" evidence="2">
    <location>
        <begin position="6"/>
        <end position="34"/>
    </location>
</feature>
<evidence type="ECO:0000313" key="3">
    <source>
        <dbReference type="EMBL" id="KAJ8885486.1"/>
    </source>
</evidence>
<evidence type="ECO:0000256" key="1">
    <source>
        <dbReference type="PROSITE-ProRule" id="PRU00042"/>
    </source>
</evidence>
<evidence type="ECO:0000259" key="2">
    <source>
        <dbReference type="PROSITE" id="PS50157"/>
    </source>
</evidence>
<keyword evidence="4" id="KW-1185">Reference proteome</keyword>
<proteinExistence type="predicted"/>
<dbReference type="Proteomes" id="UP001159363">
    <property type="component" value="Chromosome X"/>
</dbReference>
<accession>A0ABQ9HN11</accession>